<dbReference type="EMBL" id="KC460990">
    <property type="protein sequence ID" value="AGN89468.1"/>
    <property type="molecule type" value="Genomic_DNA"/>
</dbReference>
<reference evidence="1 2" key="1">
    <citation type="journal article" date="2014" name="Virol. J.">
        <title>The genome and proteome of Serratia bacteriophage ? which forms unstable lysogens.</title>
        <authorList>
            <person name="Denyes J.M."/>
            <person name="Krell P.J."/>
            <person name="Manderville R.A."/>
            <person name="Ackermann H.W."/>
            <person name="She Y.M."/>
            <person name="Kropinski A.M."/>
        </authorList>
    </citation>
    <scope>NUCLEOTIDE SEQUENCE [LARGE SCALE GENOMIC DNA]</scope>
</reference>
<sequence length="228" mass="26320">MKERPVIFNSEMVRAILDGRKTQTRRAINWKRQPYMEMAERDDGSLWPWAEDGERGGDIWFSCPFGEVGDRLWVRETWGVVSHDFDENERIIDWVPDRPATAIHEMPFGNGYYSGHAIYAADGEFIWGDDDGHGERSCWKPSIHMPRKACRILLEITAVRVERLNDISESDARAEGVMPTPGAAERLVGGKLAFAELWASIYGHENWRANPWVWVIEFRRVEVRDASK</sequence>
<accession>R9VWB9</accession>
<dbReference type="KEGG" id="vg:15957248"/>
<keyword evidence="2" id="KW-1185">Reference proteome</keyword>
<dbReference type="OrthoDB" id="12640at10239"/>
<dbReference type="Proteomes" id="UP000014420">
    <property type="component" value="Segment"/>
</dbReference>
<evidence type="ECO:0008006" key="3">
    <source>
        <dbReference type="Google" id="ProtNLM"/>
    </source>
</evidence>
<name>R9VWB9_9CAUD</name>
<organism evidence="1 2">
    <name type="scientific">Serratia phage Eta</name>
    <dbReference type="NCBI Taxonomy" id="1282995"/>
    <lineage>
        <taxon>Viruses</taxon>
        <taxon>Duplodnaviria</taxon>
        <taxon>Heunggongvirae</taxon>
        <taxon>Uroviricota</taxon>
        <taxon>Caudoviricetes</taxon>
        <taxon>Sarkviridae</taxon>
        <taxon>Seretavirus</taxon>
        <taxon>Seretavirus eta</taxon>
    </lineage>
</organism>
<protein>
    <recommendedName>
        <fullName evidence="3">Phage-related protein</fullName>
    </recommendedName>
</protein>
<dbReference type="RefSeq" id="YP_008130315.1">
    <property type="nucleotide sequence ID" value="NC_021563.1"/>
</dbReference>
<evidence type="ECO:0000313" key="2">
    <source>
        <dbReference type="Proteomes" id="UP000014420"/>
    </source>
</evidence>
<gene>
    <name evidence="1" type="ORF">Eta_0022</name>
</gene>
<proteinExistence type="predicted"/>
<evidence type="ECO:0000313" key="1">
    <source>
        <dbReference type="EMBL" id="AGN89468.1"/>
    </source>
</evidence>
<dbReference type="GeneID" id="15957248"/>